<keyword evidence="2" id="KW-0479">Metal-binding</keyword>
<evidence type="ECO:0000313" key="6">
    <source>
        <dbReference type="EMBL" id="KAK7749176.1"/>
    </source>
</evidence>
<keyword evidence="3" id="KW-0862">Zinc</keyword>
<dbReference type="InterPro" id="IPR039058">
    <property type="entry name" value="Yippee_fam"/>
</dbReference>
<feature type="compositionally biased region" description="Low complexity" evidence="4">
    <location>
        <begin position="97"/>
        <end position="107"/>
    </location>
</feature>
<dbReference type="AlphaFoldDB" id="A0AAN9ULE7"/>
<evidence type="ECO:0000259" key="5">
    <source>
        <dbReference type="PROSITE" id="PS51792"/>
    </source>
</evidence>
<gene>
    <name evidence="6" type="ORF">SLS62_008357</name>
</gene>
<dbReference type="InterPro" id="IPR004910">
    <property type="entry name" value="Yippee/Mis18/Cereblon"/>
</dbReference>
<protein>
    <recommendedName>
        <fullName evidence="5">Yippee domain-containing protein</fullName>
    </recommendedName>
</protein>
<dbReference type="GO" id="GO:0046872">
    <property type="term" value="F:metal ion binding"/>
    <property type="evidence" value="ECO:0007669"/>
    <property type="project" value="UniProtKB-KW"/>
</dbReference>
<feature type="region of interest" description="Disordered" evidence="4">
    <location>
        <begin position="283"/>
        <end position="303"/>
    </location>
</feature>
<feature type="compositionally biased region" description="Acidic residues" evidence="4">
    <location>
        <begin position="293"/>
        <end position="303"/>
    </location>
</feature>
<dbReference type="PROSITE" id="PS51792">
    <property type="entry name" value="YIPPEE"/>
    <property type="match status" value="1"/>
</dbReference>
<organism evidence="6 7">
    <name type="scientific">Diatrype stigma</name>
    <dbReference type="NCBI Taxonomy" id="117547"/>
    <lineage>
        <taxon>Eukaryota</taxon>
        <taxon>Fungi</taxon>
        <taxon>Dikarya</taxon>
        <taxon>Ascomycota</taxon>
        <taxon>Pezizomycotina</taxon>
        <taxon>Sordariomycetes</taxon>
        <taxon>Xylariomycetidae</taxon>
        <taxon>Xylariales</taxon>
        <taxon>Diatrypaceae</taxon>
        <taxon>Diatrype</taxon>
    </lineage>
</organism>
<feature type="compositionally biased region" description="Low complexity" evidence="4">
    <location>
        <begin position="71"/>
        <end position="85"/>
    </location>
</feature>
<evidence type="ECO:0000256" key="2">
    <source>
        <dbReference type="ARBA" id="ARBA00022723"/>
    </source>
</evidence>
<comment type="similarity">
    <text evidence="1">Belongs to the yippee family.</text>
</comment>
<dbReference type="InterPro" id="IPR034751">
    <property type="entry name" value="Yippee"/>
</dbReference>
<evidence type="ECO:0000256" key="4">
    <source>
        <dbReference type="SAM" id="MobiDB-lite"/>
    </source>
</evidence>
<keyword evidence="7" id="KW-1185">Reference proteome</keyword>
<accession>A0AAN9ULE7</accession>
<dbReference type="PANTHER" id="PTHR13848">
    <property type="entry name" value="PROTEIN YIPPEE-LIKE CG15309-RELATED"/>
    <property type="match status" value="1"/>
</dbReference>
<proteinExistence type="inferred from homology"/>
<name>A0AAN9ULE7_9PEZI</name>
<evidence type="ECO:0000256" key="3">
    <source>
        <dbReference type="ARBA" id="ARBA00022833"/>
    </source>
</evidence>
<comment type="caution">
    <text evidence="6">The sequence shown here is derived from an EMBL/GenBank/DDBJ whole genome shotgun (WGS) entry which is preliminary data.</text>
</comment>
<dbReference type="Pfam" id="PF03226">
    <property type="entry name" value="Yippee-Mis18"/>
    <property type="match status" value="1"/>
</dbReference>
<feature type="region of interest" description="Disordered" evidence="4">
    <location>
        <begin position="41"/>
        <end position="126"/>
    </location>
</feature>
<evidence type="ECO:0000313" key="7">
    <source>
        <dbReference type="Proteomes" id="UP001320420"/>
    </source>
</evidence>
<sequence>MFSLRGSSSSSGNASTAPAPATSSPKFPIYLLPTFAIPFRSRRRRQSSTTTTTTAGYYYGSSPTPHADAVPSLSSTPNSSALSSPVESPATPSLFPSSSSGAATASTDDNGSRRSSVEPLDITTKLTQTQPDTIRCSTCATDFAFSSQIVSKGFTGQFGRAFLVSPPPAYPPSQQKGPRSAGGGERGAKGDLVNIKVGKQETRLLVTGSHVVADIHCAICHVKVGWKYVDAKEESQKYKVGKFILETQRCATHRSWEDVAAAAPSELAEVEARRTKDPLTALAAATEEGGGGGEEEAVAFDSEDEDECEDLFSGTWDPEIAAKRRRRKVNQRSTK</sequence>
<feature type="region of interest" description="Disordered" evidence="4">
    <location>
        <begin position="1"/>
        <end position="27"/>
    </location>
</feature>
<evidence type="ECO:0000256" key="1">
    <source>
        <dbReference type="ARBA" id="ARBA00005613"/>
    </source>
</evidence>
<feature type="compositionally biased region" description="Low complexity" evidence="4">
    <location>
        <begin position="1"/>
        <end position="25"/>
    </location>
</feature>
<feature type="domain" description="Yippee" evidence="5">
    <location>
        <begin position="132"/>
        <end position="254"/>
    </location>
</feature>
<dbReference type="EMBL" id="JAKJXP020000077">
    <property type="protein sequence ID" value="KAK7749176.1"/>
    <property type="molecule type" value="Genomic_DNA"/>
</dbReference>
<reference evidence="6 7" key="1">
    <citation type="submission" date="2024-02" db="EMBL/GenBank/DDBJ databases">
        <title>De novo assembly and annotation of 12 fungi associated with fruit tree decline syndrome in Ontario, Canada.</title>
        <authorList>
            <person name="Sulman M."/>
            <person name="Ellouze W."/>
            <person name="Ilyukhin E."/>
        </authorList>
    </citation>
    <scope>NUCLEOTIDE SEQUENCE [LARGE SCALE GENOMIC DNA]</scope>
    <source>
        <strain evidence="6 7">M11/M66-122</strain>
    </source>
</reference>
<dbReference type="Proteomes" id="UP001320420">
    <property type="component" value="Unassembled WGS sequence"/>
</dbReference>
<feature type="region of interest" description="Disordered" evidence="4">
    <location>
        <begin position="166"/>
        <end position="189"/>
    </location>
</feature>